<gene>
    <name evidence="6" type="ORF">MEDL_64122</name>
</gene>
<dbReference type="GO" id="GO:0016020">
    <property type="term" value="C:membrane"/>
    <property type="evidence" value="ECO:0007669"/>
    <property type="project" value="UniProtKB-SubCell"/>
</dbReference>
<evidence type="ECO:0000313" key="6">
    <source>
        <dbReference type="EMBL" id="CAG2252572.1"/>
    </source>
</evidence>
<dbReference type="AlphaFoldDB" id="A0A8S3VCB4"/>
<dbReference type="Pfam" id="PF00201">
    <property type="entry name" value="UDPGT"/>
    <property type="match status" value="1"/>
</dbReference>
<dbReference type="CDD" id="cd03784">
    <property type="entry name" value="GT1_Gtf-like"/>
    <property type="match status" value="1"/>
</dbReference>
<comment type="subcellular location">
    <subcellularLocation>
        <location evidence="5">Membrane</location>
        <topology evidence="5">Single-pass membrane protein</topology>
    </subcellularLocation>
</comment>
<dbReference type="PANTHER" id="PTHR48043">
    <property type="entry name" value="EG:EG0003.4 PROTEIN-RELATED"/>
    <property type="match status" value="1"/>
</dbReference>
<comment type="similarity">
    <text evidence="1 4">Belongs to the UDP-glycosyltransferase family.</text>
</comment>
<reference evidence="6" key="1">
    <citation type="submission" date="2021-03" db="EMBL/GenBank/DDBJ databases">
        <authorList>
            <person name="Bekaert M."/>
        </authorList>
    </citation>
    <scope>NUCLEOTIDE SEQUENCE</scope>
</reference>
<evidence type="ECO:0000313" key="7">
    <source>
        <dbReference type="Proteomes" id="UP000683360"/>
    </source>
</evidence>
<evidence type="ECO:0000256" key="5">
    <source>
        <dbReference type="RuleBase" id="RU362059"/>
    </source>
</evidence>
<name>A0A8S3VCB4_MYTED</name>
<dbReference type="Gene3D" id="3.40.50.2000">
    <property type="entry name" value="Glycogen Phosphorylase B"/>
    <property type="match status" value="2"/>
</dbReference>
<evidence type="ECO:0000256" key="3">
    <source>
        <dbReference type="ARBA" id="ARBA00022679"/>
    </source>
</evidence>
<comment type="catalytic activity">
    <reaction evidence="5">
        <text>glucuronate acceptor + UDP-alpha-D-glucuronate = acceptor beta-D-glucuronoside + UDP + H(+)</text>
        <dbReference type="Rhea" id="RHEA:21032"/>
        <dbReference type="ChEBI" id="CHEBI:15378"/>
        <dbReference type="ChEBI" id="CHEBI:58052"/>
        <dbReference type="ChEBI" id="CHEBI:58223"/>
        <dbReference type="ChEBI" id="CHEBI:132367"/>
        <dbReference type="ChEBI" id="CHEBI:132368"/>
        <dbReference type="EC" id="2.4.1.17"/>
    </reaction>
</comment>
<dbReference type="EC" id="2.4.1.17" evidence="5"/>
<dbReference type="PANTHER" id="PTHR48043:SF145">
    <property type="entry name" value="FI06409P-RELATED"/>
    <property type="match status" value="1"/>
</dbReference>
<keyword evidence="2 4" id="KW-0328">Glycosyltransferase</keyword>
<accession>A0A8S3VCB4</accession>
<dbReference type="OrthoDB" id="5835829at2759"/>
<evidence type="ECO:0000256" key="1">
    <source>
        <dbReference type="ARBA" id="ARBA00009995"/>
    </source>
</evidence>
<dbReference type="Proteomes" id="UP000683360">
    <property type="component" value="Unassembled WGS sequence"/>
</dbReference>
<dbReference type="InterPro" id="IPR050271">
    <property type="entry name" value="UDP-glycosyltransferase"/>
</dbReference>
<keyword evidence="7" id="KW-1185">Reference proteome</keyword>
<dbReference type="FunFam" id="3.40.50.2000:FF:000021">
    <property type="entry name" value="UDP-glucuronosyltransferase"/>
    <property type="match status" value="1"/>
</dbReference>
<dbReference type="EMBL" id="CAJPWZ010003122">
    <property type="protein sequence ID" value="CAG2252572.1"/>
    <property type="molecule type" value="Genomic_DNA"/>
</dbReference>
<dbReference type="InterPro" id="IPR002213">
    <property type="entry name" value="UDP_glucos_trans"/>
</dbReference>
<protein>
    <recommendedName>
        <fullName evidence="5">UDP-glucuronosyltransferase</fullName>
        <ecNumber evidence="5">2.4.1.17</ecNumber>
    </recommendedName>
</protein>
<evidence type="ECO:0000256" key="4">
    <source>
        <dbReference type="RuleBase" id="RU003718"/>
    </source>
</evidence>
<proteinExistence type="inferred from homology"/>
<evidence type="ECO:0000256" key="2">
    <source>
        <dbReference type="ARBA" id="ARBA00022676"/>
    </source>
</evidence>
<sequence>MDVNLKLRMMYGWKTFFIVLTLGFLIHLYNVDCKSYVVFVAQSRSHISPIMAIARELEKYNHSATFVLSTSMDKELRYQGISINSVVAKSLDKASIVHDFVQVILEMNMNGSRSFPLLQLLRNAYDHCHSFLTDDTLIEILAATKFDYAIVDYAPFLCYEILAYKLSLPFILSSAHYDQNLHRTPFNPSYMPAFWSGFTDKMTFWERMINTALYTIQLIKPTMPSFGNLVAKYVPEKPLMSNSELTNSFLIHIVDGDILMDYPIPIASNAILCGGLAAGPAKSLISRIESFVEKSENGLVIVSFGSIIKSCPEIIMNKLISAFQKMKHFNFIFRNGDYEKEYGNILQLPWLPQNDLLGHVKTKLFITHCGKSSVFEALFHGVPMIAFPIALDQKTNAAVIKDKAYGISMDILDFSVNELVKNINEVVHNSTFMFQHKNASEIFRSRPQTPSQRAACGYTW</sequence>
<comment type="caution">
    <text evidence="6">The sequence shown here is derived from an EMBL/GenBank/DDBJ whole genome shotgun (WGS) entry which is preliminary data.</text>
</comment>
<keyword evidence="3 4" id="KW-0808">Transferase</keyword>
<dbReference type="InterPro" id="IPR035595">
    <property type="entry name" value="UDP_glycos_trans_CS"/>
</dbReference>
<dbReference type="PROSITE" id="PS00375">
    <property type="entry name" value="UDPGT"/>
    <property type="match status" value="1"/>
</dbReference>
<dbReference type="GO" id="GO:0015020">
    <property type="term" value="F:glucuronosyltransferase activity"/>
    <property type="evidence" value="ECO:0007669"/>
    <property type="project" value="UniProtKB-EC"/>
</dbReference>
<dbReference type="SUPFAM" id="SSF53756">
    <property type="entry name" value="UDP-Glycosyltransferase/glycogen phosphorylase"/>
    <property type="match status" value="1"/>
</dbReference>
<organism evidence="6 7">
    <name type="scientific">Mytilus edulis</name>
    <name type="common">Blue mussel</name>
    <dbReference type="NCBI Taxonomy" id="6550"/>
    <lineage>
        <taxon>Eukaryota</taxon>
        <taxon>Metazoa</taxon>
        <taxon>Spiralia</taxon>
        <taxon>Lophotrochozoa</taxon>
        <taxon>Mollusca</taxon>
        <taxon>Bivalvia</taxon>
        <taxon>Autobranchia</taxon>
        <taxon>Pteriomorphia</taxon>
        <taxon>Mytilida</taxon>
        <taxon>Mytiloidea</taxon>
        <taxon>Mytilidae</taxon>
        <taxon>Mytilinae</taxon>
        <taxon>Mytilus</taxon>
    </lineage>
</organism>